<keyword evidence="3" id="KW-0732">Signal</keyword>
<dbReference type="PRINTS" id="PR01341">
    <property type="entry name" value="SALSPVBPROT"/>
</dbReference>
<organism evidence="8 9">
    <name type="scientific">Taibaiella soli</name>
    <dbReference type="NCBI Taxonomy" id="1649169"/>
    <lineage>
        <taxon>Bacteria</taxon>
        <taxon>Pseudomonadati</taxon>
        <taxon>Bacteroidota</taxon>
        <taxon>Chitinophagia</taxon>
        <taxon>Chitinophagales</taxon>
        <taxon>Chitinophagaceae</taxon>
        <taxon>Taibaiella</taxon>
    </lineage>
</organism>
<sequence>MNQNSSYGNNGGHANPLDRYTNQPAQKKDDSPFYQSAAPSISLPKGGGALKGIDEKFSVNAVNGTANVSIPLPLSPGRSGFTPALSLSYSSGSGNSEFGLGWALSLPAIQRRTDKKLPQYNDIAESDVFLLAGAEDLVPELNSDNTPVSFTDGNYQIKRYIPRIEGLFARIELICDLHSTNKWWRVTTKDNSTTYYGLSESARIADPTDVSRIFKWLPELTVDHKGNVQWFCYVPENDKNIPIGIQEKNRQNGLAPFTNTYLKSVLYCNQTPYFIAEADMYQPVLPAATDFLMEGVLDYGDHSSEFVPVADQVWSSRPDAFSDFHAGFEIRTYRRCQRVMMFHYFAELNGKNLVRALELQYQSDLSAPVSGLMEADLIVSATQKGYTYQGGEWHSKALPAMSFDYQALQWSQDLQRVNAKEIANAPQGLTGAYQWIDFEGEGISGILTETTGAWMYKSNEGDGQFAPARTIARKPSFNGLSDGSLQWADLDADGRRQVVSVAPVSGYFELDDDQNWQPFRAFTSVVNIDRSSPYTKMLDLDGDGRPDILITEDRVWTWYQNNGTKGWDKGGQSSAAFDENKGPRLLLNDNVQRIFLADMNGDGMTDIVRIQNGDVCYWPNMGYGGFGAKVTMANAPRFARPDLFNPIYLQLADISGTGAADLIYLEHNKCTAWINLSGNGWSTPQPITTLPSIEAYSKIAVLDFLGNGTGCLVWSSPLPQHAMAPIQYVDLMGGIKPYLMRSYNNGMGKTVSVDYKSSTQYYLADKHAGTPWATRLPFPVHCISNITTQDSVSETSYTQTYQYRNGYYDHEEREFRGFGYVATTDIDSAVAFDNAALDQSPVLTKTWYHTGAWLREDSLLDAYKKEYYQFEGWDDLTTIATFATLDMTGNEIREAHRALKGSPLRQEVYALDGSTEEAVPYSITATAYTVTRFQPKANNRYASFLSYQQQSIAFACERNADDPRIQHSLTLETDQWANVTKSASVVYPRLHTDASLPQIVQDEQAKMHIVYTENSFTNDVITDYERHLRMPLQVKTWEMLGVFTPPTTALWQTSDLLTACTIATEIDFSATPTGASEKRLLSAVRTRYKANTAVDTPLLFGELESLAIPHEHYQLALTPQLASYCYNGYVDNGKLQEAGFVDLDSDGKYWLPSGTMHFDTPQQHFYTPTTFNDPWGNITTVSFGDSTNAYNYWLLPQSVTDAIVNTNGVATYDWRILQPLRMRDANLNYSEILYDALGLPIAMALKGKDDSSAPEGDSLDGLDIYSNADQLAQSDFFALDPAANANALLQNATWRCVYDLSTTPVSVGMIARQKHVHDTTSIVAGQTSDHLIRLSYTDGLGRLIMHKMQCENLPATNGVILRGCL</sequence>
<dbReference type="Pfam" id="PF12255">
    <property type="entry name" value="TcdB_toxin_midC"/>
    <property type="match status" value="1"/>
</dbReference>
<proteinExistence type="predicted"/>
<comment type="subcellular location">
    <subcellularLocation>
        <location evidence="1">Secreted</location>
    </subcellularLocation>
</comment>
<dbReference type="SUPFAM" id="SSF69318">
    <property type="entry name" value="Integrin alpha N-terminal domain"/>
    <property type="match status" value="1"/>
</dbReference>
<dbReference type="PANTHER" id="PTHR44103:SF1">
    <property type="entry name" value="PROPROTEIN CONVERTASE P"/>
    <property type="match status" value="1"/>
</dbReference>
<dbReference type="PANTHER" id="PTHR44103">
    <property type="entry name" value="PROPROTEIN CONVERTASE P"/>
    <property type="match status" value="1"/>
</dbReference>
<evidence type="ECO:0000259" key="7">
    <source>
        <dbReference type="Pfam" id="PF12256"/>
    </source>
</evidence>
<keyword evidence="4" id="KW-0843">Virulence</keyword>
<feature type="domain" description="Insecticide toxin TcdB middle/N-terminal" evidence="7">
    <location>
        <begin position="690"/>
        <end position="851"/>
    </location>
</feature>
<feature type="region of interest" description="Disordered" evidence="5">
    <location>
        <begin position="1"/>
        <end position="40"/>
    </location>
</feature>
<feature type="domain" description="Insecticide toxin TcdB middle/C-terminal" evidence="6">
    <location>
        <begin position="895"/>
        <end position="1020"/>
    </location>
</feature>
<protein>
    <submittedName>
        <fullName evidence="8">Insecticidal toxin complex protein</fullName>
    </submittedName>
</protein>
<keyword evidence="9" id="KW-1185">Reference proteome</keyword>
<dbReference type="EMBL" id="QKTW01000012">
    <property type="protein sequence ID" value="PZF73484.1"/>
    <property type="molecule type" value="Genomic_DNA"/>
</dbReference>
<name>A0A2W2AZM5_9BACT</name>
<reference evidence="8 9" key="1">
    <citation type="submission" date="2018-06" db="EMBL/GenBank/DDBJ databases">
        <title>Mucibacter soli gen. nov., sp. nov., a new member of the family Chitinophagaceae producing mucin.</title>
        <authorList>
            <person name="Kim M.-K."/>
            <person name="Park S."/>
            <person name="Kim T.-S."/>
            <person name="Joung Y."/>
            <person name="Han J.-H."/>
            <person name="Kim S.B."/>
        </authorList>
    </citation>
    <scope>NUCLEOTIDE SEQUENCE [LARGE SCALE GENOMIC DNA]</scope>
    <source>
        <strain evidence="8 9">R1-15</strain>
    </source>
</reference>
<evidence type="ECO:0000256" key="2">
    <source>
        <dbReference type="ARBA" id="ARBA00022525"/>
    </source>
</evidence>
<dbReference type="Proteomes" id="UP000248745">
    <property type="component" value="Unassembled WGS sequence"/>
</dbReference>
<dbReference type="InterPro" id="IPR022044">
    <property type="entry name" value="TcdB_toxin_mid/C"/>
</dbReference>
<dbReference type="Pfam" id="PF13517">
    <property type="entry name" value="FG-GAP_3"/>
    <property type="match status" value="1"/>
</dbReference>
<dbReference type="GO" id="GO:0005576">
    <property type="term" value="C:extracellular region"/>
    <property type="evidence" value="ECO:0007669"/>
    <property type="project" value="UniProtKB-SubCell"/>
</dbReference>
<evidence type="ECO:0000256" key="4">
    <source>
        <dbReference type="ARBA" id="ARBA00023026"/>
    </source>
</evidence>
<evidence type="ECO:0000256" key="1">
    <source>
        <dbReference type="ARBA" id="ARBA00004613"/>
    </source>
</evidence>
<dbReference type="RefSeq" id="WP_207798874.1">
    <property type="nucleotide sequence ID" value="NZ_QKTW01000012.1"/>
</dbReference>
<keyword evidence="2" id="KW-0964">Secreted</keyword>
<dbReference type="GO" id="GO:0005737">
    <property type="term" value="C:cytoplasm"/>
    <property type="evidence" value="ECO:0007669"/>
    <property type="project" value="InterPro"/>
</dbReference>
<accession>A0A2W2AZM5</accession>
<evidence type="ECO:0000256" key="3">
    <source>
        <dbReference type="ARBA" id="ARBA00022729"/>
    </source>
</evidence>
<evidence type="ECO:0000256" key="5">
    <source>
        <dbReference type="SAM" id="MobiDB-lite"/>
    </source>
</evidence>
<dbReference type="InterPro" id="IPR022045">
    <property type="entry name" value="TcdB_toxin_mid/N"/>
</dbReference>
<comment type="caution">
    <text evidence="8">The sequence shown here is derived from an EMBL/GenBank/DDBJ whole genome shotgun (WGS) entry which is preliminary data.</text>
</comment>
<dbReference type="InterPro" id="IPR028994">
    <property type="entry name" value="Integrin_alpha_N"/>
</dbReference>
<dbReference type="Pfam" id="PF03534">
    <property type="entry name" value="SpvB"/>
    <property type="match status" value="1"/>
</dbReference>
<evidence type="ECO:0000259" key="6">
    <source>
        <dbReference type="Pfam" id="PF12255"/>
    </source>
</evidence>
<gene>
    <name evidence="8" type="ORF">DN068_08080</name>
</gene>
<dbReference type="Pfam" id="PF12256">
    <property type="entry name" value="TcdB_toxin_midN"/>
    <property type="match status" value="1"/>
</dbReference>
<dbReference type="InterPro" id="IPR013517">
    <property type="entry name" value="FG-GAP"/>
</dbReference>
<feature type="non-terminal residue" evidence="8">
    <location>
        <position position="1365"/>
    </location>
</feature>
<evidence type="ECO:0000313" key="8">
    <source>
        <dbReference type="EMBL" id="PZF73484.1"/>
    </source>
</evidence>
<dbReference type="InterPro" id="IPR003284">
    <property type="entry name" value="Sal_SpvB"/>
</dbReference>
<evidence type="ECO:0000313" key="9">
    <source>
        <dbReference type="Proteomes" id="UP000248745"/>
    </source>
</evidence>